<evidence type="ECO:0000256" key="5">
    <source>
        <dbReference type="ARBA" id="ARBA00023136"/>
    </source>
</evidence>
<dbReference type="InterPro" id="IPR002293">
    <property type="entry name" value="AA/rel_permease1"/>
</dbReference>
<dbReference type="Proteomes" id="UP000714275">
    <property type="component" value="Unassembled WGS sequence"/>
</dbReference>
<dbReference type="PIRSF" id="PIRSF006060">
    <property type="entry name" value="AA_transporter"/>
    <property type="match status" value="1"/>
</dbReference>
<feature type="transmembrane region" description="Helical" evidence="6">
    <location>
        <begin position="436"/>
        <end position="459"/>
    </location>
</feature>
<evidence type="ECO:0000313" key="8">
    <source>
        <dbReference type="Proteomes" id="UP000714275"/>
    </source>
</evidence>
<evidence type="ECO:0000256" key="6">
    <source>
        <dbReference type="SAM" id="Phobius"/>
    </source>
</evidence>
<dbReference type="OrthoDB" id="3900342at2759"/>
<name>A0A9P6ZW99_9AGAM</name>
<dbReference type="EMBL" id="JABBWD010000018">
    <property type="protein sequence ID" value="KAG1777923.1"/>
    <property type="molecule type" value="Genomic_DNA"/>
</dbReference>
<accession>A0A9P6ZW99</accession>
<evidence type="ECO:0000256" key="4">
    <source>
        <dbReference type="ARBA" id="ARBA00022989"/>
    </source>
</evidence>
<organism evidence="7 8">
    <name type="scientific">Suillus placidus</name>
    <dbReference type="NCBI Taxonomy" id="48579"/>
    <lineage>
        <taxon>Eukaryota</taxon>
        <taxon>Fungi</taxon>
        <taxon>Dikarya</taxon>
        <taxon>Basidiomycota</taxon>
        <taxon>Agaricomycotina</taxon>
        <taxon>Agaricomycetes</taxon>
        <taxon>Agaricomycetidae</taxon>
        <taxon>Boletales</taxon>
        <taxon>Suillineae</taxon>
        <taxon>Suillaceae</taxon>
        <taxon>Suillus</taxon>
    </lineage>
</organism>
<feature type="transmembrane region" description="Helical" evidence="6">
    <location>
        <begin position="219"/>
        <end position="240"/>
    </location>
</feature>
<dbReference type="Pfam" id="PF13520">
    <property type="entry name" value="AA_permease_2"/>
    <property type="match status" value="1"/>
</dbReference>
<dbReference type="AlphaFoldDB" id="A0A9P6ZW99"/>
<keyword evidence="2" id="KW-0813">Transport</keyword>
<protein>
    <submittedName>
        <fullName evidence="7">Amino acid transporter</fullName>
    </submittedName>
</protein>
<evidence type="ECO:0000256" key="1">
    <source>
        <dbReference type="ARBA" id="ARBA00004141"/>
    </source>
</evidence>
<keyword evidence="3 6" id="KW-0812">Transmembrane</keyword>
<evidence type="ECO:0000256" key="2">
    <source>
        <dbReference type="ARBA" id="ARBA00022448"/>
    </source>
</evidence>
<keyword evidence="4 6" id="KW-1133">Transmembrane helix</keyword>
<proteinExistence type="predicted"/>
<feature type="transmembrane region" description="Helical" evidence="6">
    <location>
        <begin position="307"/>
        <end position="328"/>
    </location>
</feature>
<sequence>MSFKDEVDVDAVAQAGLEKLGYKQEMTRSRGLVQILFKIECFPTSDASNHGSPYVWAAILINTATYPLVAFGLTSPMATSLVGGGPTVIIWGWILVSVMTQTLAFSLAEICSKYPTAAGAYYWCYRLASPRTRLLASWINGWLTVVGGWTADFSIKFGTAQLVVAGAGIYYPEWNATASQTCKDPSCLNVDMIFLGVTAVAGIFCIFFNRLLPTVDIICACWTGLGIIVISICLLAKAGAGHRPVSFALGNFDPSFSGWTPGWSFFIGLLPWDWELNHVLAYTFSAIGMIANMAEEVHNPSEILPKAITWSVPIGALSGVVFLLPILFTLPDVTTMLQVSSGQPIGLMFTLIMGSKAGGFGLWFIIFGIGMFCSISTSCAGSRATWAFARDKAIPFYRYFSKINPYLEDVPVNAYALSSVIQVLLGLVYLGSSAAFNAFAGVAVMCLGASYAMPVAISLMNGRQDMDDAPFNLGRFGTVINAVAVLWIMFVTVLFSMPAVIPVTRWSMNYASAVFVGFGVISAVWYMISPPIQEEPTSSSGSSDSASY</sequence>
<comment type="caution">
    <text evidence="7">The sequence shown here is derived from an EMBL/GenBank/DDBJ whole genome shotgun (WGS) entry which is preliminary data.</text>
</comment>
<feature type="transmembrane region" description="Helical" evidence="6">
    <location>
        <begin position="479"/>
        <end position="501"/>
    </location>
</feature>
<dbReference type="GO" id="GO:0022857">
    <property type="term" value="F:transmembrane transporter activity"/>
    <property type="evidence" value="ECO:0007669"/>
    <property type="project" value="InterPro"/>
</dbReference>
<comment type="subcellular location">
    <subcellularLocation>
        <location evidence="1">Membrane</location>
        <topology evidence="1">Multi-pass membrane protein</topology>
    </subcellularLocation>
</comment>
<dbReference type="PANTHER" id="PTHR45649">
    <property type="entry name" value="AMINO-ACID PERMEASE BAT1"/>
    <property type="match status" value="1"/>
</dbReference>
<feature type="transmembrane region" description="Helical" evidence="6">
    <location>
        <begin position="507"/>
        <end position="528"/>
    </location>
</feature>
<dbReference type="GO" id="GO:0016020">
    <property type="term" value="C:membrane"/>
    <property type="evidence" value="ECO:0007669"/>
    <property type="project" value="UniProtKB-SubCell"/>
</dbReference>
<evidence type="ECO:0000256" key="3">
    <source>
        <dbReference type="ARBA" id="ARBA00022692"/>
    </source>
</evidence>
<feature type="transmembrane region" description="Helical" evidence="6">
    <location>
        <begin position="192"/>
        <end position="212"/>
    </location>
</feature>
<dbReference type="Gene3D" id="1.20.1740.10">
    <property type="entry name" value="Amino acid/polyamine transporter I"/>
    <property type="match status" value="1"/>
</dbReference>
<dbReference type="PANTHER" id="PTHR45649:SF28">
    <property type="entry name" value="TRANSPORTER, PUTATIVE (EUROFUNG)-RELATED"/>
    <property type="match status" value="1"/>
</dbReference>
<evidence type="ECO:0000313" key="7">
    <source>
        <dbReference type="EMBL" id="KAG1777923.1"/>
    </source>
</evidence>
<gene>
    <name evidence="7" type="ORF">EV702DRAFT_1044949</name>
</gene>
<keyword evidence="8" id="KW-1185">Reference proteome</keyword>
<reference evidence="7" key="1">
    <citation type="journal article" date="2020" name="New Phytol.">
        <title>Comparative genomics reveals dynamic genome evolution in host specialist ectomycorrhizal fungi.</title>
        <authorList>
            <person name="Lofgren L.A."/>
            <person name="Nguyen N.H."/>
            <person name="Vilgalys R."/>
            <person name="Ruytinx J."/>
            <person name="Liao H.L."/>
            <person name="Branco S."/>
            <person name="Kuo A."/>
            <person name="LaButti K."/>
            <person name="Lipzen A."/>
            <person name="Andreopoulos W."/>
            <person name="Pangilinan J."/>
            <person name="Riley R."/>
            <person name="Hundley H."/>
            <person name="Na H."/>
            <person name="Barry K."/>
            <person name="Grigoriev I.V."/>
            <person name="Stajich J.E."/>
            <person name="Kennedy P.G."/>
        </authorList>
    </citation>
    <scope>NUCLEOTIDE SEQUENCE</scope>
    <source>
        <strain evidence="7">DOB743</strain>
    </source>
</reference>
<keyword evidence="5 6" id="KW-0472">Membrane</keyword>